<dbReference type="GeneID" id="106144159"/>
<dbReference type="InterPro" id="IPR043957">
    <property type="entry name" value="Vanin_C"/>
</dbReference>
<dbReference type="PANTHER" id="PTHR10609:SF4">
    <property type="entry name" value="VASCULAR NON-INFLAMMATORY MOLECULE 3"/>
    <property type="match status" value="1"/>
</dbReference>
<dbReference type="PANTHER" id="PTHR10609">
    <property type="entry name" value="BIOTINIDASE-RELATED"/>
    <property type="match status" value="1"/>
</dbReference>
<dbReference type="RefSeq" id="XP_013206861.1">
    <property type="nucleotide sequence ID" value="XM_013351407.1"/>
</dbReference>
<dbReference type="InterPro" id="IPR036526">
    <property type="entry name" value="C-N_Hydrolase_sf"/>
</dbReference>
<evidence type="ECO:0000256" key="1">
    <source>
        <dbReference type="ARBA" id="ARBA00022801"/>
    </source>
</evidence>
<sequence>MNSLCRVDLKSKQKANDYSQDIHAMIEPAVGALNTFIAAVYEHVVILPNKTETPVSVEKALFLMNKNIDILEKAIKLAAKQGAHIIVTPEDELRGWSFTRETIYPYLEDIPDPEVNWVPCRDPKTWEHTVSNKCVLVRFNQVSLFSLDPVIATASQSVDAEIPPVFLKLCCHHDFTVNKVRGRSMGLQICTLLKCQTANLRICEEPVGSAFTKFEEFSLSGTFGTNYVFPQMVLSGNQLVLERYYEVGGLREDKFL</sequence>
<dbReference type="SUPFAM" id="SSF56317">
    <property type="entry name" value="Carbon-nitrogen hydrolase"/>
    <property type="match status" value="1"/>
</dbReference>
<dbReference type="InterPro" id="IPR040154">
    <property type="entry name" value="Biotinidase/VNN"/>
</dbReference>
<dbReference type="Gene3D" id="3.60.110.10">
    <property type="entry name" value="Carbon-nitrogen hydrolase"/>
    <property type="match status" value="1"/>
</dbReference>
<gene>
    <name evidence="4" type="primary">LOC106144159</name>
</gene>
<protein>
    <submittedName>
        <fullName evidence="4">Vascular non-inflammatory molecule 3-like</fullName>
    </submittedName>
</protein>
<evidence type="ECO:0000313" key="3">
    <source>
        <dbReference type="Proteomes" id="UP000694915"/>
    </source>
</evidence>
<evidence type="ECO:0000313" key="4">
    <source>
        <dbReference type="RefSeq" id="XP_013206861.1"/>
    </source>
</evidence>
<reference evidence="4" key="1">
    <citation type="submission" date="2025-08" db="UniProtKB">
        <authorList>
            <consortium name="RefSeq"/>
        </authorList>
    </citation>
    <scope>IDENTIFICATION</scope>
</reference>
<keyword evidence="3" id="KW-1185">Reference proteome</keyword>
<evidence type="ECO:0000259" key="2">
    <source>
        <dbReference type="Pfam" id="PF19018"/>
    </source>
</evidence>
<accession>A0ABM1ARD1</accession>
<keyword evidence="1" id="KW-0378">Hydrolase</keyword>
<organism evidence="3 4">
    <name type="scientific">Microtus ochrogaster</name>
    <name type="common">Prairie vole</name>
    <dbReference type="NCBI Taxonomy" id="79684"/>
    <lineage>
        <taxon>Eukaryota</taxon>
        <taxon>Metazoa</taxon>
        <taxon>Chordata</taxon>
        <taxon>Craniata</taxon>
        <taxon>Vertebrata</taxon>
        <taxon>Euteleostomi</taxon>
        <taxon>Mammalia</taxon>
        <taxon>Eutheria</taxon>
        <taxon>Euarchontoglires</taxon>
        <taxon>Glires</taxon>
        <taxon>Rodentia</taxon>
        <taxon>Myomorpha</taxon>
        <taxon>Muroidea</taxon>
        <taxon>Cricetidae</taxon>
        <taxon>Arvicolinae</taxon>
        <taxon>Microtus</taxon>
    </lineage>
</organism>
<proteinExistence type="predicted"/>
<dbReference type="Proteomes" id="UP000694915">
    <property type="component" value="Linkage group LG4"/>
</dbReference>
<dbReference type="Pfam" id="PF19018">
    <property type="entry name" value="Vanin_C"/>
    <property type="match status" value="1"/>
</dbReference>
<name>A0ABM1ARD1_MICOH</name>
<feature type="domain" description="Vanin C-terminal" evidence="2">
    <location>
        <begin position="183"/>
        <end position="241"/>
    </location>
</feature>